<evidence type="ECO:0000313" key="4">
    <source>
        <dbReference type="Proteomes" id="UP001152797"/>
    </source>
</evidence>
<keyword evidence="4" id="KW-1185">Reference proteome</keyword>
<dbReference type="EMBL" id="CAMXCT020000558">
    <property type="protein sequence ID" value="CAL1133838.1"/>
    <property type="molecule type" value="Genomic_DNA"/>
</dbReference>
<dbReference type="OrthoDB" id="442242at2759"/>
<sequence>MGNQCCCDEDASNHPVDPNVLVWRPEAPPGKRSVTSAELRKRDEQLDAALDRIARHQPDDPSPRQSVPKAAEVAEFRRSQLSQAEFSGLTEAERCFQEARPHHQVLRPPEKIGEDMDSNEGLLAPSDTSYPAGDVPQHEVQWIVKYDGDAEPQLPQLARASPSNSPTSPVPQTSASSPSVAAEGRGAVTSAPASPREERFQAPMLEEPMPAAKPALKPAAKPAAKAEAHTAPLPAPVAASEEEDDIPLLPMRFQLPDKSFQDVYFFAFPIGFDLGKQTPLTVRGVKEGSYAEQLGVQPGWKICQIGGVEVGHLKPKEMLAVLSEQKKKHLG</sequence>
<accession>A0A9P1FLG5</accession>
<feature type="compositionally biased region" description="Basic and acidic residues" evidence="1">
    <location>
        <begin position="38"/>
        <end position="62"/>
    </location>
</feature>
<feature type="region of interest" description="Disordered" evidence="1">
    <location>
        <begin position="1"/>
        <end position="78"/>
    </location>
</feature>
<reference evidence="3" key="2">
    <citation type="submission" date="2024-04" db="EMBL/GenBank/DDBJ databases">
        <authorList>
            <person name="Chen Y."/>
            <person name="Shah S."/>
            <person name="Dougan E. K."/>
            <person name="Thang M."/>
            <person name="Chan C."/>
        </authorList>
    </citation>
    <scope>NUCLEOTIDE SEQUENCE [LARGE SCALE GENOMIC DNA]</scope>
</reference>
<feature type="region of interest" description="Disordered" evidence="1">
    <location>
        <begin position="155"/>
        <end position="197"/>
    </location>
</feature>
<dbReference type="EMBL" id="CAMXCT010000558">
    <property type="protein sequence ID" value="CAI3980463.1"/>
    <property type="molecule type" value="Genomic_DNA"/>
</dbReference>
<gene>
    <name evidence="2" type="ORF">C1SCF055_LOCUS8331</name>
</gene>
<dbReference type="SUPFAM" id="SSF50156">
    <property type="entry name" value="PDZ domain-like"/>
    <property type="match status" value="1"/>
</dbReference>
<organism evidence="2">
    <name type="scientific">Cladocopium goreaui</name>
    <dbReference type="NCBI Taxonomy" id="2562237"/>
    <lineage>
        <taxon>Eukaryota</taxon>
        <taxon>Sar</taxon>
        <taxon>Alveolata</taxon>
        <taxon>Dinophyceae</taxon>
        <taxon>Suessiales</taxon>
        <taxon>Symbiodiniaceae</taxon>
        <taxon>Cladocopium</taxon>
    </lineage>
</organism>
<comment type="caution">
    <text evidence="2">The sequence shown here is derived from an EMBL/GenBank/DDBJ whole genome shotgun (WGS) entry which is preliminary data.</text>
</comment>
<reference evidence="2" key="1">
    <citation type="submission" date="2022-10" db="EMBL/GenBank/DDBJ databases">
        <authorList>
            <person name="Chen Y."/>
            <person name="Dougan E. K."/>
            <person name="Chan C."/>
            <person name="Rhodes N."/>
            <person name="Thang M."/>
        </authorList>
    </citation>
    <scope>NUCLEOTIDE SEQUENCE</scope>
</reference>
<evidence type="ECO:0000313" key="2">
    <source>
        <dbReference type="EMBL" id="CAI3980463.1"/>
    </source>
</evidence>
<proteinExistence type="predicted"/>
<evidence type="ECO:0000313" key="3">
    <source>
        <dbReference type="EMBL" id="CAL1133838.1"/>
    </source>
</evidence>
<protein>
    <recommendedName>
        <fullName evidence="5">PDZ domain-containing protein</fullName>
    </recommendedName>
</protein>
<feature type="region of interest" description="Disordered" evidence="1">
    <location>
        <begin position="109"/>
        <end position="134"/>
    </location>
</feature>
<dbReference type="Gene3D" id="2.30.42.10">
    <property type="match status" value="1"/>
</dbReference>
<dbReference type="AlphaFoldDB" id="A0A9P1FLG5"/>
<feature type="compositionally biased region" description="Polar residues" evidence="1">
    <location>
        <begin position="161"/>
        <end position="179"/>
    </location>
</feature>
<name>A0A9P1FLG5_9DINO</name>
<dbReference type="EMBL" id="CAMXCT030000558">
    <property type="protein sequence ID" value="CAL4767775.1"/>
    <property type="molecule type" value="Genomic_DNA"/>
</dbReference>
<dbReference type="Proteomes" id="UP001152797">
    <property type="component" value="Unassembled WGS sequence"/>
</dbReference>
<evidence type="ECO:0000256" key="1">
    <source>
        <dbReference type="SAM" id="MobiDB-lite"/>
    </source>
</evidence>
<evidence type="ECO:0008006" key="5">
    <source>
        <dbReference type="Google" id="ProtNLM"/>
    </source>
</evidence>
<dbReference type="InterPro" id="IPR036034">
    <property type="entry name" value="PDZ_sf"/>
</dbReference>